<keyword evidence="2" id="KW-1133">Transmembrane helix</keyword>
<comment type="caution">
    <text evidence="3">The sequence shown here is derived from an EMBL/GenBank/DDBJ whole genome shotgun (WGS) entry which is preliminary data.</text>
</comment>
<feature type="transmembrane region" description="Helical" evidence="2">
    <location>
        <begin position="212"/>
        <end position="231"/>
    </location>
</feature>
<feature type="compositionally biased region" description="Basic and acidic residues" evidence="1">
    <location>
        <begin position="11"/>
        <end position="21"/>
    </location>
</feature>
<feature type="transmembrane region" description="Helical" evidence="2">
    <location>
        <begin position="122"/>
        <end position="145"/>
    </location>
</feature>
<dbReference type="Proteomes" id="UP001165060">
    <property type="component" value="Unassembled WGS sequence"/>
</dbReference>
<feature type="compositionally biased region" description="Basic and acidic residues" evidence="1">
    <location>
        <begin position="30"/>
        <end position="39"/>
    </location>
</feature>
<keyword evidence="2" id="KW-0472">Membrane</keyword>
<evidence type="ECO:0000313" key="3">
    <source>
        <dbReference type="EMBL" id="GMI27871.1"/>
    </source>
</evidence>
<feature type="transmembrane region" description="Helical" evidence="2">
    <location>
        <begin position="379"/>
        <end position="396"/>
    </location>
</feature>
<dbReference type="EMBL" id="BRYB01001532">
    <property type="protein sequence ID" value="GMI27871.1"/>
    <property type="molecule type" value="Genomic_DNA"/>
</dbReference>
<proteinExistence type="predicted"/>
<gene>
    <name evidence="3" type="ORF">TeGR_g15196</name>
</gene>
<feature type="transmembrane region" description="Helical" evidence="2">
    <location>
        <begin position="289"/>
        <end position="314"/>
    </location>
</feature>
<feature type="region of interest" description="Disordered" evidence="1">
    <location>
        <begin position="1"/>
        <end position="58"/>
    </location>
</feature>
<sequence length="429" mass="48636">MPKPALAPSHPSKDESSRRDSANALFAETPLKDPVRGGELEYSSDEEEGPACEPASESEMSAALLPRAKTESAEDRQWDFQNSLAFWASVFFIEGSALFTVGSVALYPAIDVAEGGTADWKFRAWVDWTFVIGAWCFTVGNFLVYHQVTNADASHSSGNTRRKVRYCRLPDWGHKGQTAAFCNCVGTLLFNLNTMSMFSWVADKSTMSGFNFWYFGTGSVGSFMFILGACFEGEHNNWRQVSLKRFTELPFLMSIFNFLGGLLFFVAYVIDVNRYAEHECHHGDCTLTIWVVCTPFTVGSICFLVASWMAMFMWKRQEFGVGFSKEIVGWSRKMVDIKQQVMIAIYIGNIVAVWTRLGFLLSYDWDYEFTFGAEIGQKLLMYHCILFLVSVIHCTPRRHPFDYLLYIMRIIAVYGFVTECVTLHQDAVI</sequence>
<protein>
    <recommendedName>
        <fullName evidence="5">Transmembrane protein</fullName>
    </recommendedName>
</protein>
<evidence type="ECO:0008006" key="5">
    <source>
        <dbReference type="Google" id="ProtNLM"/>
    </source>
</evidence>
<evidence type="ECO:0000256" key="2">
    <source>
        <dbReference type="SAM" id="Phobius"/>
    </source>
</evidence>
<keyword evidence="4" id="KW-1185">Reference proteome</keyword>
<feature type="transmembrane region" description="Helical" evidence="2">
    <location>
        <begin position="84"/>
        <end position="110"/>
    </location>
</feature>
<accession>A0ABQ6ML51</accession>
<feature type="transmembrane region" description="Helical" evidence="2">
    <location>
        <begin position="251"/>
        <end position="269"/>
    </location>
</feature>
<evidence type="ECO:0000256" key="1">
    <source>
        <dbReference type="SAM" id="MobiDB-lite"/>
    </source>
</evidence>
<organism evidence="3 4">
    <name type="scientific">Tetraparma gracilis</name>
    <dbReference type="NCBI Taxonomy" id="2962635"/>
    <lineage>
        <taxon>Eukaryota</taxon>
        <taxon>Sar</taxon>
        <taxon>Stramenopiles</taxon>
        <taxon>Ochrophyta</taxon>
        <taxon>Bolidophyceae</taxon>
        <taxon>Parmales</taxon>
        <taxon>Triparmaceae</taxon>
        <taxon>Tetraparma</taxon>
    </lineage>
</organism>
<name>A0ABQ6ML51_9STRA</name>
<reference evidence="3 4" key="1">
    <citation type="journal article" date="2023" name="Commun. Biol.">
        <title>Genome analysis of Parmales, the sister group of diatoms, reveals the evolutionary specialization of diatoms from phago-mixotrophs to photoautotrophs.</title>
        <authorList>
            <person name="Ban H."/>
            <person name="Sato S."/>
            <person name="Yoshikawa S."/>
            <person name="Yamada K."/>
            <person name="Nakamura Y."/>
            <person name="Ichinomiya M."/>
            <person name="Sato N."/>
            <person name="Blanc-Mathieu R."/>
            <person name="Endo H."/>
            <person name="Kuwata A."/>
            <person name="Ogata H."/>
        </authorList>
    </citation>
    <scope>NUCLEOTIDE SEQUENCE [LARGE SCALE GENOMIC DNA]</scope>
</reference>
<keyword evidence="2" id="KW-0812">Transmembrane</keyword>
<feature type="transmembrane region" description="Helical" evidence="2">
    <location>
        <begin position="178"/>
        <end position="200"/>
    </location>
</feature>
<feature type="transmembrane region" description="Helical" evidence="2">
    <location>
        <begin position="403"/>
        <end position="424"/>
    </location>
</feature>
<feature type="transmembrane region" description="Helical" evidence="2">
    <location>
        <begin position="341"/>
        <end position="359"/>
    </location>
</feature>
<evidence type="ECO:0000313" key="4">
    <source>
        <dbReference type="Proteomes" id="UP001165060"/>
    </source>
</evidence>